<reference evidence="3" key="2">
    <citation type="submission" date="2020-10" db="UniProtKB">
        <authorList>
            <consortium name="WormBaseParasite"/>
        </authorList>
    </citation>
    <scope>IDENTIFICATION</scope>
</reference>
<proteinExistence type="predicted"/>
<accession>U6FVG1</accession>
<reference evidence="1 2" key="1">
    <citation type="journal article" date="2013" name="Nature">
        <title>The genomes of four tapeworm species reveal adaptations to parasitism.</title>
        <authorList>
            <person name="Tsai I.J."/>
            <person name="Zarowiecki M."/>
            <person name="Holroyd N."/>
            <person name="Garciarrubio A."/>
            <person name="Sanchez-Flores A."/>
            <person name="Brooks K.L."/>
            <person name="Tracey A."/>
            <person name="Bobes R.J."/>
            <person name="Fragoso G."/>
            <person name="Sciutto E."/>
            <person name="Aslett M."/>
            <person name="Beasley H."/>
            <person name="Bennett H.M."/>
            <person name="Cai J."/>
            <person name="Camicia F."/>
            <person name="Clark R."/>
            <person name="Cucher M."/>
            <person name="De Silva N."/>
            <person name="Day T.A."/>
            <person name="Deplazes P."/>
            <person name="Estrada K."/>
            <person name="Fernandez C."/>
            <person name="Holland P.W."/>
            <person name="Hou J."/>
            <person name="Hu S."/>
            <person name="Huckvale T."/>
            <person name="Hung S.S."/>
            <person name="Kamenetzky L."/>
            <person name="Keane J.A."/>
            <person name="Kiss F."/>
            <person name="Koziol U."/>
            <person name="Lambert O."/>
            <person name="Liu K."/>
            <person name="Luo X."/>
            <person name="Luo Y."/>
            <person name="Macchiaroli N."/>
            <person name="Nichol S."/>
            <person name="Paps J."/>
            <person name="Parkinson J."/>
            <person name="Pouchkina-Stantcheva N."/>
            <person name="Riddiford N."/>
            <person name="Rosenzvit M."/>
            <person name="Salinas G."/>
            <person name="Wasmuth J.D."/>
            <person name="Zamanian M."/>
            <person name="Zheng Y."/>
            <person name="Cai X."/>
            <person name="Soberon X."/>
            <person name="Olson P.D."/>
            <person name="Laclette J.P."/>
            <person name="Brehm K."/>
            <person name="Berriman M."/>
            <person name="Garciarrubio A."/>
            <person name="Bobes R.J."/>
            <person name="Fragoso G."/>
            <person name="Sanchez-Flores A."/>
            <person name="Estrada K."/>
            <person name="Cevallos M.A."/>
            <person name="Morett E."/>
            <person name="Gonzalez V."/>
            <person name="Portillo T."/>
            <person name="Ochoa-Leyva A."/>
            <person name="Jose M.V."/>
            <person name="Sciutto E."/>
            <person name="Landa A."/>
            <person name="Jimenez L."/>
            <person name="Valdes V."/>
            <person name="Carrero J.C."/>
            <person name="Larralde C."/>
            <person name="Morales-Montor J."/>
            <person name="Limon-Lason J."/>
            <person name="Soberon X."/>
            <person name="Laclette J.P."/>
        </authorList>
    </citation>
    <scope>NUCLEOTIDE SEQUENCE [LARGE SCALE GENOMIC DNA]</scope>
</reference>
<name>U6FVG1_ECHGR</name>
<dbReference type="EMBL" id="CBLN010003744">
    <property type="protein sequence ID" value="CDI70131.1"/>
    <property type="molecule type" value="Genomic_DNA"/>
</dbReference>
<organism evidence="1">
    <name type="scientific">Echinococcus granulosus</name>
    <name type="common">Hydatid tapeworm</name>
    <dbReference type="NCBI Taxonomy" id="6210"/>
    <lineage>
        <taxon>Eukaryota</taxon>
        <taxon>Metazoa</taxon>
        <taxon>Spiralia</taxon>
        <taxon>Lophotrochozoa</taxon>
        <taxon>Platyhelminthes</taxon>
        <taxon>Cestoda</taxon>
        <taxon>Eucestoda</taxon>
        <taxon>Cyclophyllidea</taxon>
        <taxon>Taeniidae</taxon>
        <taxon>Echinococcus</taxon>
        <taxon>Echinococcus granulosus group</taxon>
    </lineage>
</organism>
<dbReference type="WBParaSite" id="EgrG_002061600">
    <property type="protein sequence ID" value="EgrG_002061600"/>
    <property type="gene ID" value="EgrG_002061600"/>
</dbReference>
<evidence type="ECO:0000313" key="1">
    <source>
        <dbReference type="EMBL" id="CDI70131.1"/>
    </source>
</evidence>
<dbReference type="AlphaFoldDB" id="U6FVG1"/>
<evidence type="ECO:0000313" key="3">
    <source>
        <dbReference type="WBParaSite" id="EgrG_002061600"/>
    </source>
</evidence>
<gene>
    <name evidence="1" type="ORF">EgrG_002061600</name>
</gene>
<sequence>MLCAAGRLRQRCDGMRYVVVVNALSPITLSCPSRYATVTKRKTKVETQPSSYTHWLFQTLLEINSQSHSGTNIFRPNELNHQPGTFIQHIAPAHQGGLVSATEKLCTTDTSASELCCFSQLECGEFPCPHRPRSTSGRHHLRYHWYRSHEVSTELEHTLIAPV</sequence>
<dbReference type="PROSITE" id="PS51257">
    <property type="entry name" value="PROKAR_LIPOPROTEIN"/>
    <property type="match status" value="1"/>
</dbReference>
<dbReference type="Proteomes" id="UP000492820">
    <property type="component" value="Unassembled WGS sequence"/>
</dbReference>
<protein>
    <submittedName>
        <fullName evidence="3">Secreted protein</fullName>
    </submittedName>
</protein>
<evidence type="ECO:0000313" key="2">
    <source>
        <dbReference type="Proteomes" id="UP000492820"/>
    </source>
</evidence>